<dbReference type="RefSeq" id="WP_173571221.1">
    <property type="nucleotide sequence ID" value="NZ_WOSY01000024.1"/>
</dbReference>
<proteinExistence type="predicted"/>
<comment type="caution">
    <text evidence="1">The sequence shown here is derived from an EMBL/GenBank/DDBJ whole genome shotgun (WGS) entry which is preliminary data.</text>
</comment>
<evidence type="ECO:0000313" key="1">
    <source>
        <dbReference type="EMBL" id="NHN89989.1"/>
    </source>
</evidence>
<dbReference type="Proteomes" id="UP000631653">
    <property type="component" value="Unassembled WGS sequence"/>
</dbReference>
<protein>
    <submittedName>
        <fullName evidence="1">Uncharacterized protein</fullName>
    </submittedName>
</protein>
<gene>
    <name evidence="1" type="ORF">GOB81_15420</name>
</gene>
<dbReference type="EMBL" id="WOSY01000024">
    <property type="protein sequence ID" value="NHN89989.1"/>
    <property type="molecule type" value="Genomic_DNA"/>
</dbReference>
<keyword evidence="2" id="KW-1185">Reference proteome</keyword>
<accession>A0ABX0K4D1</accession>
<evidence type="ECO:0000313" key="2">
    <source>
        <dbReference type="Proteomes" id="UP000631653"/>
    </source>
</evidence>
<organism evidence="1 2">
    <name type="scientific">Acetobacter conturbans</name>
    <dbReference type="NCBI Taxonomy" id="1737472"/>
    <lineage>
        <taxon>Bacteria</taxon>
        <taxon>Pseudomonadati</taxon>
        <taxon>Pseudomonadota</taxon>
        <taxon>Alphaproteobacteria</taxon>
        <taxon>Acetobacterales</taxon>
        <taxon>Acetobacteraceae</taxon>
        <taxon>Acetobacter</taxon>
    </lineage>
</organism>
<reference evidence="1 2" key="1">
    <citation type="journal article" date="2020" name="Int. J. Syst. Evol. Microbiol.">
        <title>Novel acetic acid bacteria from cider fermentations: Acetobacter conturbans sp. nov. and Acetobacter fallax sp. nov.</title>
        <authorList>
            <person name="Sombolestani A.S."/>
            <person name="Cleenwerck I."/>
            <person name="Cnockaert M."/>
            <person name="Borremans W."/>
            <person name="Wieme A.D."/>
            <person name="De Vuyst L."/>
            <person name="Vandamme P."/>
        </authorList>
    </citation>
    <scope>NUCLEOTIDE SEQUENCE [LARGE SCALE GENOMIC DNA]</scope>
    <source>
        <strain evidence="1 2">LMG 1627</strain>
    </source>
</reference>
<name>A0ABX0K4D1_9PROT</name>
<sequence>MDINALPPEIAAIGRTSINEWTVVWSKVSANPCSTRRTEIERELRAMLCAHQAGAQFVFRAPAGHESASAPLIIDEDYSVVEKYGADPQATENEVKIWAHGQCALLAARMHELSGWPILQLGIDHFLIQRPDGALVDAYGVHVPEHEKDCSHLDEIVDRYEAYDAKWKKGDCDSLCSMTPDEDRAEADEFLKTPWMLAVFPKHHRLGVPLSYMAIDDRPDDPCDEMED</sequence>